<dbReference type="NCBIfam" id="TIGR03915">
    <property type="entry name" value="SAM_7_link_chp"/>
    <property type="match status" value="1"/>
</dbReference>
<dbReference type="PANTHER" id="PTHR33693">
    <property type="entry name" value="TYPE-5 URACIL-DNA GLYCOSYLASE"/>
    <property type="match status" value="1"/>
</dbReference>
<keyword evidence="9" id="KW-0234">DNA repair</keyword>
<dbReference type="InterPro" id="IPR023875">
    <property type="entry name" value="DNA_repair_put"/>
</dbReference>
<evidence type="ECO:0000259" key="10">
    <source>
        <dbReference type="SMART" id="SM00986"/>
    </source>
</evidence>
<dbReference type="Proteomes" id="UP001041814">
    <property type="component" value="Unassembled WGS sequence"/>
</dbReference>
<accession>A0ABS1DQU2</accession>
<gene>
    <name evidence="11" type="ORF">CKO43_06135</name>
</gene>
<dbReference type="PANTHER" id="PTHR33693:SF9">
    <property type="entry name" value="TYPE-4 URACIL-DNA GLYCOSYLASE"/>
    <property type="match status" value="1"/>
</dbReference>
<comment type="caution">
    <text evidence="11">The sequence shown here is derived from an EMBL/GenBank/DDBJ whole genome shotgun (WGS) entry which is preliminary data.</text>
</comment>
<feature type="domain" description="Uracil-DNA glycosylase-like" evidence="10">
    <location>
        <begin position="340"/>
        <end position="495"/>
    </location>
</feature>
<evidence type="ECO:0000256" key="5">
    <source>
        <dbReference type="ARBA" id="ARBA00022763"/>
    </source>
</evidence>
<dbReference type="InterPro" id="IPR036895">
    <property type="entry name" value="Uracil-DNA_glycosylase-like_sf"/>
</dbReference>
<keyword evidence="12" id="KW-1185">Reference proteome</keyword>
<dbReference type="SMART" id="SM00986">
    <property type="entry name" value="UDG"/>
    <property type="match status" value="1"/>
</dbReference>
<sequence>MSRVELAHEADFDGFRAAARRLLAAGTPPEAIAWSVAGGADADLFAAEPAPAPAWPDAPPLAAPAAFVALASDVVQHADPARFTLLYRLLWRLQREPALRRDPLDADRHRAAAMAQAVRREQHHMEAFVRFRGFTDADDQPWQAAWYEPAHHVVDAVAPFFARRFATLRWCLLTPRRSARWDGAQLSFGPGARREDAPGADAGEALWLTYYASTFNPARLNTRALDQHLPRRHRELLPEAALIPTLTAQAGARTQVMLACPPSAAARRLPAAARAPRPEFEPEAPVGQLLPTANGSAGMITPVPPASDRPARRIALESQREAASACRDCALGALATQTVFGEGPLDPPLMLVGEQPGDLEDHQGRPFVGPSGQLLERALAALGWERSVAYVSNAVKHFKYELRGRRRMHKTPAQHEADACRHWLEAEIALVRPQAAIALGATAARQLLGRPVAVMQERGRWLRRDDGLPVLVTLHPAALLRGDPAERETAWAAWLDDLRAADPVARGGALP</sequence>
<dbReference type="InterPro" id="IPR005122">
    <property type="entry name" value="Uracil-DNA_glycosylase-like"/>
</dbReference>
<evidence type="ECO:0000256" key="9">
    <source>
        <dbReference type="ARBA" id="ARBA00023204"/>
    </source>
</evidence>
<dbReference type="InterPro" id="IPR005273">
    <property type="entry name" value="Ura-DNA_glyco_family4"/>
</dbReference>
<keyword evidence="7" id="KW-0408">Iron</keyword>
<dbReference type="RefSeq" id="WP_200378165.1">
    <property type="nucleotide sequence ID" value="NZ_NRRU01000016.1"/>
</dbReference>
<organism evidence="11 12">
    <name type="scientific">Rubrivivax gelatinosus</name>
    <name type="common">Rhodocyclus gelatinosus</name>
    <name type="synonym">Rhodopseudomonas gelatinosa</name>
    <dbReference type="NCBI Taxonomy" id="28068"/>
    <lineage>
        <taxon>Bacteria</taxon>
        <taxon>Pseudomonadati</taxon>
        <taxon>Pseudomonadota</taxon>
        <taxon>Betaproteobacteria</taxon>
        <taxon>Burkholderiales</taxon>
        <taxon>Sphaerotilaceae</taxon>
        <taxon>Rubrivivax</taxon>
    </lineage>
</organism>
<dbReference type="EMBL" id="NRRU01000016">
    <property type="protein sequence ID" value="MBK1712357.1"/>
    <property type="molecule type" value="Genomic_DNA"/>
</dbReference>
<dbReference type="Pfam" id="PF03167">
    <property type="entry name" value="UDG"/>
    <property type="match status" value="1"/>
</dbReference>
<evidence type="ECO:0000313" key="11">
    <source>
        <dbReference type="EMBL" id="MBK1712357.1"/>
    </source>
</evidence>
<name>A0ABS1DQU2_RUBGE</name>
<dbReference type="InterPro" id="IPR051536">
    <property type="entry name" value="UDG_Type-4/5"/>
</dbReference>
<evidence type="ECO:0000256" key="7">
    <source>
        <dbReference type="ARBA" id="ARBA00023004"/>
    </source>
</evidence>
<evidence type="ECO:0000256" key="2">
    <source>
        <dbReference type="ARBA" id="ARBA00019403"/>
    </source>
</evidence>
<evidence type="ECO:0000256" key="3">
    <source>
        <dbReference type="ARBA" id="ARBA00022485"/>
    </source>
</evidence>
<reference evidence="11" key="2">
    <citation type="journal article" date="2020" name="Microorganisms">
        <title>Osmotic Adaptation and Compatible Solute Biosynthesis of Phototrophic Bacteria as Revealed from Genome Analyses.</title>
        <authorList>
            <person name="Imhoff J.F."/>
            <person name="Rahn T."/>
            <person name="Kunzel S."/>
            <person name="Keller A."/>
            <person name="Neulinger S.C."/>
        </authorList>
    </citation>
    <scope>NUCLEOTIDE SEQUENCE</scope>
    <source>
        <strain evidence="11">IM 151</strain>
    </source>
</reference>
<dbReference type="SMART" id="SM00987">
    <property type="entry name" value="UreE_C"/>
    <property type="match status" value="1"/>
</dbReference>
<dbReference type="NCBIfam" id="TIGR00758">
    <property type="entry name" value="UDG_fam4"/>
    <property type="match status" value="1"/>
</dbReference>
<evidence type="ECO:0000256" key="8">
    <source>
        <dbReference type="ARBA" id="ARBA00023014"/>
    </source>
</evidence>
<keyword evidence="3" id="KW-0004">4Fe-4S</keyword>
<keyword evidence="4" id="KW-0479">Metal-binding</keyword>
<proteinExistence type="inferred from homology"/>
<comment type="similarity">
    <text evidence="1">Belongs to the uracil-DNA glycosylase (UDG) superfamily. Type 4 (UDGa) family.</text>
</comment>
<keyword evidence="8" id="KW-0411">Iron-sulfur</keyword>
<keyword evidence="6" id="KW-0378">Hydrolase</keyword>
<dbReference type="CDD" id="cd10030">
    <property type="entry name" value="UDG-F4_TTUDGA_SPO1dp_like"/>
    <property type="match status" value="1"/>
</dbReference>
<evidence type="ECO:0000313" key="12">
    <source>
        <dbReference type="Proteomes" id="UP001041814"/>
    </source>
</evidence>
<evidence type="ECO:0000256" key="6">
    <source>
        <dbReference type="ARBA" id="ARBA00022801"/>
    </source>
</evidence>
<evidence type="ECO:0000256" key="1">
    <source>
        <dbReference type="ARBA" id="ARBA00006521"/>
    </source>
</evidence>
<protein>
    <recommendedName>
        <fullName evidence="2">Type-4 uracil-DNA glycosylase</fullName>
    </recommendedName>
</protein>
<dbReference type="SUPFAM" id="SSF52141">
    <property type="entry name" value="Uracil-DNA glycosylase-like"/>
    <property type="match status" value="1"/>
</dbReference>
<dbReference type="NCBIfam" id="TIGR03914">
    <property type="entry name" value="UDG_fam_dom"/>
    <property type="match status" value="1"/>
</dbReference>
<dbReference type="InterPro" id="IPR025404">
    <property type="entry name" value="DUF4130"/>
</dbReference>
<dbReference type="Gene3D" id="3.40.470.10">
    <property type="entry name" value="Uracil-DNA glycosylase-like domain"/>
    <property type="match status" value="1"/>
</dbReference>
<reference evidence="11" key="1">
    <citation type="submission" date="2017-08" db="EMBL/GenBank/DDBJ databases">
        <authorList>
            <person name="Imhoff J.F."/>
            <person name="Rahn T."/>
            <person name="Kuenzel S."/>
            <person name="Neulinger S.C."/>
        </authorList>
    </citation>
    <scope>NUCLEOTIDE SEQUENCE</scope>
    <source>
        <strain evidence="11">IM 151</strain>
    </source>
</reference>
<evidence type="ECO:0000256" key="4">
    <source>
        <dbReference type="ARBA" id="ARBA00022723"/>
    </source>
</evidence>
<dbReference type="Pfam" id="PF13566">
    <property type="entry name" value="DUF4130"/>
    <property type="match status" value="1"/>
</dbReference>
<keyword evidence="5" id="KW-0227">DNA damage</keyword>